<evidence type="ECO:0000256" key="1">
    <source>
        <dbReference type="ARBA" id="ARBA00022737"/>
    </source>
</evidence>
<proteinExistence type="predicted"/>
<dbReference type="InterPro" id="IPR003409">
    <property type="entry name" value="MORN"/>
</dbReference>
<dbReference type="SMART" id="SM00698">
    <property type="entry name" value="MORN"/>
    <property type="match status" value="9"/>
</dbReference>
<dbReference type="RefSeq" id="WP_106677259.1">
    <property type="nucleotide sequence ID" value="NZ_JACHWV010000005.1"/>
</dbReference>
<dbReference type="SUPFAM" id="SSF82185">
    <property type="entry name" value="Histone H3 K4-specific methyltransferase SET7/9 N-terminal domain"/>
    <property type="match status" value="4"/>
</dbReference>
<keyword evidence="1" id="KW-0677">Repeat</keyword>
<evidence type="ECO:0000313" key="3">
    <source>
        <dbReference type="EMBL" id="PSG92573.1"/>
    </source>
</evidence>
<dbReference type="Pfam" id="PF02493">
    <property type="entry name" value="MORN"/>
    <property type="match status" value="9"/>
</dbReference>
<dbReference type="PANTHER" id="PTHR23084:SF263">
    <property type="entry name" value="MORN REPEAT-CONTAINING PROTEIN 1"/>
    <property type="match status" value="1"/>
</dbReference>
<dbReference type="OrthoDB" id="1452958at2"/>
<dbReference type="PANTHER" id="PTHR23084">
    <property type="entry name" value="PHOSPHATIDYLINOSITOL-4-PHOSPHATE 5-KINASE RELATED"/>
    <property type="match status" value="1"/>
</dbReference>
<name>A0A2T1NI25_9FLAO</name>
<accession>A0A2T1NI25</accession>
<organism evidence="3 4">
    <name type="scientific">Mesoflavibacter zeaxanthinifaciens subsp. sabulilitoris</name>
    <dbReference type="NCBI Taxonomy" id="1520893"/>
    <lineage>
        <taxon>Bacteria</taxon>
        <taxon>Pseudomonadati</taxon>
        <taxon>Bacteroidota</taxon>
        <taxon>Flavobacteriia</taxon>
        <taxon>Flavobacteriales</taxon>
        <taxon>Flavobacteriaceae</taxon>
        <taxon>Mesoflavibacter</taxon>
    </lineage>
</organism>
<evidence type="ECO:0008006" key="5">
    <source>
        <dbReference type="Google" id="ProtNLM"/>
    </source>
</evidence>
<dbReference type="EMBL" id="PXOT01000018">
    <property type="protein sequence ID" value="PSG92573.1"/>
    <property type="molecule type" value="Genomic_DNA"/>
</dbReference>
<protein>
    <recommendedName>
        <fullName evidence="5">MORN repeat protein</fullName>
    </recommendedName>
</protein>
<comment type="caution">
    <text evidence="3">The sequence shown here is derived from an EMBL/GenBank/DDBJ whole genome shotgun (WGS) entry which is preliminary data.</text>
</comment>
<keyword evidence="2" id="KW-0732">Signal</keyword>
<evidence type="ECO:0000256" key="2">
    <source>
        <dbReference type="SAM" id="SignalP"/>
    </source>
</evidence>
<feature type="signal peptide" evidence="2">
    <location>
        <begin position="1"/>
        <end position="18"/>
    </location>
</feature>
<keyword evidence="4" id="KW-1185">Reference proteome</keyword>
<gene>
    <name evidence="3" type="ORF">C7H61_03775</name>
</gene>
<dbReference type="Gene3D" id="2.20.110.10">
    <property type="entry name" value="Histone H3 K4-specific methyltransferase SET7/9 N-terminal domain"/>
    <property type="match status" value="4"/>
</dbReference>
<dbReference type="Proteomes" id="UP000238430">
    <property type="component" value="Unassembled WGS sequence"/>
</dbReference>
<sequence>MKHILVSLILLFVVKANSQTIDWQNAPLNPAAEYYTLNHYNLNGEVKKSYSLDFVERTLNLDFNENGFLTKKLTSGPSKSFRRKYEYSYSGFGIIKSLKETAINSKGEVTYTSISDFIYNKDGLIYKEVNRENNYTTEFNYDNYKRLVSIKTINPDGSQNDLITFKYNQKGQLTEERKESKYGKYLITLSYEINGDKLKINASSYKDGELIKKGIYSPGVLNRYKSFSFFNNPQAFEFTKDGHEAYKKNAIDMSFDQYGNFRRKYSKIFEKVLDETEITYYNGIESKIQEHKNNSNVVTNCMSGDCNNGYGEYKLDDMTITGYFENGQANGYANQIFSNGDNYIGNFNDGKREGYGVYTWKASNTIYYGEWKNDKIAGYGYLTKDNITSEAGIYQDGKLVTNLGQDYLNKKVGNSCQGNCVDGYGAIIYNNQDSYIGFFKNGKPYKVGTRKWKANNRLYVGQFNINGEPTGNGHVSTLDYIYFGSFINGEVTGKAIKVNKKTKKLEVINIKKTTPSLNTTTNVNTNSNVGCVSGNCNNGYGEYKGQTYTIKGVFKNGKANGYGLQTYEGSGFYEGNFVNGSREGYGLYKWYETGSTYFGQWKNGKQNGYGYYSKNGKITEVGFYQEGKRTRNLLSQNYLDNRKINNCIGNCKDGFGTYFFTNGDTYRGFFSNGKKHYFGSYFWKNGTSYFGEYYYDKANGIGDESYKSSGTRYFGRFTNGQRDGFGVFFNKSRTVDSYGIWSNGTLITRY</sequence>
<feature type="chain" id="PRO_5015523432" description="MORN repeat protein" evidence="2">
    <location>
        <begin position="19"/>
        <end position="750"/>
    </location>
</feature>
<evidence type="ECO:0000313" key="4">
    <source>
        <dbReference type="Proteomes" id="UP000238430"/>
    </source>
</evidence>
<dbReference type="AlphaFoldDB" id="A0A2T1NI25"/>
<reference evidence="3 4" key="1">
    <citation type="submission" date="2018-03" db="EMBL/GenBank/DDBJ databases">
        <title>Mesoflavibacter sp. HG37 and Mesoflavibacter sp. HG96 sp.nov., two marine bacteria isolated from seawater of Western Pacific Ocean.</title>
        <authorList>
            <person name="Cheng H."/>
            <person name="Wu Y.-H."/>
            <person name="Guo L.-L."/>
            <person name="Xu X.-W."/>
        </authorList>
    </citation>
    <scope>NUCLEOTIDE SEQUENCE [LARGE SCALE GENOMIC DNA]</scope>
    <source>
        <strain evidence="3 4">KCTC 42117</strain>
    </source>
</reference>